<dbReference type="STRING" id="1524460.IX84_17485"/>
<dbReference type="PANTHER" id="PTHR40396:SF1">
    <property type="entry name" value="ATPASE AAA-TYPE CORE DOMAIN-CONTAINING PROTEIN"/>
    <property type="match status" value="1"/>
</dbReference>
<proteinExistence type="predicted"/>
<evidence type="ECO:0008006" key="5">
    <source>
        <dbReference type="Google" id="ProtNLM"/>
    </source>
</evidence>
<dbReference type="InterPro" id="IPR003959">
    <property type="entry name" value="ATPase_AAA_core"/>
</dbReference>
<dbReference type="InterPro" id="IPR027417">
    <property type="entry name" value="P-loop_NTPase"/>
</dbReference>
<dbReference type="PIRSF" id="PIRSF029347">
    <property type="entry name" value="RecF"/>
    <property type="match status" value="1"/>
</dbReference>
<evidence type="ECO:0000313" key="3">
    <source>
        <dbReference type="EMBL" id="KGE86859.1"/>
    </source>
</evidence>
<dbReference type="Pfam" id="PF13304">
    <property type="entry name" value="AAA_21"/>
    <property type="match status" value="1"/>
</dbReference>
<comment type="caution">
    <text evidence="3">The sequence shown here is derived from an EMBL/GenBank/DDBJ whole genome shotgun (WGS) entry which is preliminary data.</text>
</comment>
<reference evidence="3 4" key="1">
    <citation type="journal article" date="2014" name="Int. J. Syst. Evol. Microbiol.">
        <title>Phaeodactylibacter xiamenensis gen. nov., sp. nov., a member of the family Saprospiraceae isolated from the marine alga Phaeodactylum tricornutum.</title>
        <authorList>
            <person name="Chen Z.Jr."/>
            <person name="Lei X."/>
            <person name="Lai Q."/>
            <person name="Li Y."/>
            <person name="Zhang B."/>
            <person name="Zhang J."/>
            <person name="Zhang H."/>
            <person name="Yang L."/>
            <person name="Zheng W."/>
            <person name="Tian Y."/>
            <person name="Yu Z."/>
            <person name="Xu H.Jr."/>
            <person name="Zheng T."/>
        </authorList>
    </citation>
    <scope>NUCLEOTIDE SEQUENCE [LARGE SCALE GENOMIC DNA]</scope>
    <source>
        <strain evidence="3 4">KD52</strain>
    </source>
</reference>
<keyword evidence="4" id="KW-1185">Reference proteome</keyword>
<sequence length="438" mass="48454">MIQEIHIKDFKSYQSARLKLSPLTMLIGANASGKSNALEAIRFLNWLAQGQKLSALQYKVNENDQVVRGKIEDLPRAGLQRFALGGSISGREYNQLEVSFEVREGGELHIDGEKVFAGESRPKPYPLYQIKKPSAGRQTAIEIEYNNFARGGKKPLLSGTDQTAVFLQLMNASRFAEGHKKSGQIIPSTAKAFEKHLLNIVFLDPVPSRMRGYSFESDYTLLGDGSNLSSTLHYLLKSENPNRAANKQALLDFIASVPEQAITDIDFIHTPRKEVMLQLTESFGGVNRSCEAALLSDGTLRILAFGAILLSAKEGSTVIVEEVDNGVHPSRAHKLLATMHELAKERQLTLLLSSHNPALLDALPDDAVPKVVFCYRNPETGYSELVAMEDIPYYPELIAQGSLGELLTRGLVDRFVKQQDSSSDRKKKALDWLESIAL</sequence>
<dbReference type="SUPFAM" id="SSF52540">
    <property type="entry name" value="P-loop containing nucleoside triphosphate hydrolases"/>
    <property type="match status" value="1"/>
</dbReference>
<dbReference type="OrthoDB" id="9805802at2"/>
<gene>
    <name evidence="3" type="ORF">IX84_17485</name>
</gene>
<dbReference type="Pfam" id="PF13175">
    <property type="entry name" value="AAA_15"/>
    <property type="match status" value="1"/>
</dbReference>
<dbReference type="PANTHER" id="PTHR40396">
    <property type="entry name" value="ATPASE-LIKE PROTEIN"/>
    <property type="match status" value="1"/>
</dbReference>
<dbReference type="AlphaFoldDB" id="A0A098S3F0"/>
<dbReference type="InterPro" id="IPR041685">
    <property type="entry name" value="AAA_GajA/Old/RecF-like"/>
</dbReference>
<name>A0A098S3F0_9BACT</name>
<dbReference type="CDD" id="cd00267">
    <property type="entry name" value="ABC_ATPase"/>
    <property type="match status" value="1"/>
</dbReference>
<dbReference type="InterPro" id="IPR014555">
    <property type="entry name" value="RecF-like"/>
</dbReference>
<accession>A0A098S3F0</accession>
<organism evidence="3 4">
    <name type="scientific">Phaeodactylibacter xiamenensis</name>
    <dbReference type="NCBI Taxonomy" id="1524460"/>
    <lineage>
        <taxon>Bacteria</taxon>
        <taxon>Pseudomonadati</taxon>
        <taxon>Bacteroidota</taxon>
        <taxon>Saprospiria</taxon>
        <taxon>Saprospirales</taxon>
        <taxon>Haliscomenobacteraceae</taxon>
        <taxon>Phaeodactylibacter</taxon>
    </lineage>
</organism>
<dbReference type="Gene3D" id="3.40.50.300">
    <property type="entry name" value="P-loop containing nucleotide triphosphate hydrolases"/>
    <property type="match status" value="2"/>
</dbReference>
<dbReference type="GO" id="GO:0016887">
    <property type="term" value="F:ATP hydrolysis activity"/>
    <property type="evidence" value="ECO:0007669"/>
    <property type="project" value="InterPro"/>
</dbReference>
<dbReference type="GO" id="GO:0005524">
    <property type="term" value="F:ATP binding"/>
    <property type="evidence" value="ECO:0007669"/>
    <property type="project" value="InterPro"/>
</dbReference>
<evidence type="ECO:0000313" key="4">
    <source>
        <dbReference type="Proteomes" id="UP000029736"/>
    </source>
</evidence>
<evidence type="ECO:0000259" key="1">
    <source>
        <dbReference type="Pfam" id="PF13175"/>
    </source>
</evidence>
<feature type="domain" description="Endonuclease GajA/Old nuclease/RecF-like AAA" evidence="1">
    <location>
        <begin position="1"/>
        <end position="45"/>
    </location>
</feature>
<protein>
    <recommendedName>
        <fullName evidence="5">ATPase</fullName>
    </recommendedName>
</protein>
<dbReference type="RefSeq" id="WP_044223354.1">
    <property type="nucleotide sequence ID" value="NZ_JBKAGJ010000009.1"/>
</dbReference>
<evidence type="ECO:0000259" key="2">
    <source>
        <dbReference type="Pfam" id="PF13304"/>
    </source>
</evidence>
<dbReference type="Proteomes" id="UP000029736">
    <property type="component" value="Unassembled WGS sequence"/>
</dbReference>
<feature type="domain" description="ATPase AAA-type core" evidence="2">
    <location>
        <begin position="289"/>
        <end position="361"/>
    </location>
</feature>
<dbReference type="EMBL" id="JPOS01000039">
    <property type="protein sequence ID" value="KGE86859.1"/>
    <property type="molecule type" value="Genomic_DNA"/>
</dbReference>